<keyword evidence="4" id="KW-1185">Reference proteome</keyword>
<evidence type="ECO:0000259" key="1">
    <source>
        <dbReference type="SMART" id="SM00966"/>
    </source>
</evidence>
<evidence type="ECO:0000313" key="5">
    <source>
        <dbReference type="Proteomes" id="UP000469734"/>
    </source>
</evidence>
<gene>
    <name evidence="3" type="ORF">GTP55_08905</name>
    <name evidence="2" type="ORF">GTP56_04520</name>
</gene>
<dbReference type="Proteomes" id="UP000466332">
    <property type="component" value="Unassembled WGS sequence"/>
</dbReference>
<dbReference type="SUPFAM" id="SSF89447">
    <property type="entry name" value="AbrB/MazE/MraZ-like"/>
    <property type="match status" value="1"/>
</dbReference>
<dbReference type="SMART" id="SM00966">
    <property type="entry name" value="SpoVT_AbrB"/>
    <property type="match status" value="1"/>
</dbReference>
<organism evidence="2 5">
    <name type="scientific">Duganella margarita</name>
    <dbReference type="NCBI Taxonomy" id="2692170"/>
    <lineage>
        <taxon>Bacteria</taxon>
        <taxon>Pseudomonadati</taxon>
        <taxon>Pseudomonadota</taxon>
        <taxon>Betaproteobacteria</taxon>
        <taxon>Burkholderiales</taxon>
        <taxon>Oxalobacteraceae</taxon>
        <taxon>Telluria group</taxon>
        <taxon>Duganella</taxon>
    </lineage>
</organism>
<comment type="caution">
    <text evidence="2">The sequence shown here is derived from an EMBL/GenBank/DDBJ whole genome shotgun (WGS) entry which is preliminary data.</text>
</comment>
<evidence type="ECO:0000313" key="2">
    <source>
        <dbReference type="EMBL" id="MYM71458.1"/>
    </source>
</evidence>
<dbReference type="AlphaFoldDB" id="A0A7X4GXC5"/>
<accession>A0A7X4GXC5</accession>
<dbReference type="Pfam" id="PF04014">
    <property type="entry name" value="MazE_antitoxin"/>
    <property type="match status" value="1"/>
</dbReference>
<dbReference type="Gene3D" id="2.10.260.10">
    <property type="match status" value="1"/>
</dbReference>
<protein>
    <submittedName>
        <fullName evidence="2">AbrB family transcriptional regulator</fullName>
    </submittedName>
</protein>
<dbReference type="Proteomes" id="UP000469734">
    <property type="component" value="Unassembled WGS sequence"/>
</dbReference>
<dbReference type="EMBL" id="WWCR01000002">
    <property type="protein sequence ID" value="MYM71458.1"/>
    <property type="molecule type" value="Genomic_DNA"/>
</dbReference>
<reference evidence="4 5" key="1">
    <citation type="submission" date="2019-12" db="EMBL/GenBank/DDBJ databases">
        <title>Novel species isolated from a subtropical stream in China.</title>
        <authorList>
            <person name="Lu H."/>
        </authorList>
    </citation>
    <scope>NUCLEOTIDE SEQUENCE [LARGE SCALE GENOMIC DNA]</scope>
    <source>
        <strain evidence="3 4">FT109W</strain>
        <strain evidence="2 5">FT134W</strain>
    </source>
</reference>
<dbReference type="InterPro" id="IPR007159">
    <property type="entry name" value="SpoVT-AbrB_dom"/>
</dbReference>
<dbReference type="RefSeq" id="WP_161044570.1">
    <property type="nucleotide sequence ID" value="NZ_WWCR01000002.1"/>
</dbReference>
<evidence type="ECO:0000313" key="3">
    <source>
        <dbReference type="EMBL" id="MYN39490.1"/>
    </source>
</evidence>
<feature type="domain" description="SpoVT-AbrB" evidence="1">
    <location>
        <begin position="4"/>
        <end position="50"/>
    </location>
</feature>
<dbReference type="InterPro" id="IPR037914">
    <property type="entry name" value="SpoVT-AbrB_sf"/>
</dbReference>
<proteinExistence type="predicted"/>
<sequence length="81" mass="8863">MAEAYVSSDGVVTIPEKFRAALRLEQGGRVEFVQFKDGELTMIALTLPAKALQGVIARAEDEHSLEQIDHIVARRVAEAAK</sequence>
<name>A0A7X4GXC5_9BURK</name>
<dbReference type="EMBL" id="WWCS01000004">
    <property type="protein sequence ID" value="MYN39490.1"/>
    <property type="molecule type" value="Genomic_DNA"/>
</dbReference>
<dbReference type="GO" id="GO:0003677">
    <property type="term" value="F:DNA binding"/>
    <property type="evidence" value="ECO:0007669"/>
    <property type="project" value="InterPro"/>
</dbReference>
<evidence type="ECO:0000313" key="4">
    <source>
        <dbReference type="Proteomes" id="UP000466332"/>
    </source>
</evidence>